<organism evidence="24 25">
    <name type="scientific">Candidatus Kutchimonas denitrificans</name>
    <dbReference type="NCBI Taxonomy" id="3056748"/>
    <lineage>
        <taxon>Bacteria</taxon>
        <taxon>Pseudomonadati</taxon>
        <taxon>Gemmatimonadota</taxon>
        <taxon>Gemmatimonadia</taxon>
        <taxon>Candidatus Palauibacterales</taxon>
        <taxon>Candidatus Palauibacteraceae</taxon>
        <taxon>Candidatus Kutchimonas</taxon>
    </lineage>
</organism>
<evidence type="ECO:0000313" key="25">
    <source>
        <dbReference type="Proteomes" id="UP000702544"/>
    </source>
</evidence>
<dbReference type="Pfam" id="PF00391">
    <property type="entry name" value="PEP-utilizers"/>
    <property type="match status" value="1"/>
</dbReference>
<evidence type="ECO:0000256" key="20">
    <source>
        <dbReference type="PIRSR" id="PIRSR000732-3"/>
    </source>
</evidence>
<dbReference type="Pfam" id="PF05524">
    <property type="entry name" value="PEP-utilisers_N"/>
    <property type="match status" value="1"/>
</dbReference>
<dbReference type="EMBL" id="JAACAK010000091">
    <property type="protein sequence ID" value="NIR75701.1"/>
    <property type="molecule type" value="Genomic_DNA"/>
</dbReference>
<dbReference type="EC" id="2.7.3.9" evidence="6 17"/>
<dbReference type="PANTHER" id="PTHR46244">
    <property type="entry name" value="PHOSPHOENOLPYRUVATE-PROTEIN PHOSPHOTRANSFERASE"/>
    <property type="match status" value="1"/>
</dbReference>
<evidence type="ECO:0000256" key="16">
    <source>
        <dbReference type="ARBA" id="ARBA00033235"/>
    </source>
</evidence>
<keyword evidence="12 17" id="KW-0598">Phosphotransferase system</keyword>
<dbReference type="InterPro" id="IPR036637">
    <property type="entry name" value="Phosphohistidine_dom_sf"/>
</dbReference>
<keyword evidence="8 17" id="KW-0813">Transport</keyword>
<evidence type="ECO:0000259" key="23">
    <source>
        <dbReference type="Pfam" id="PF05524"/>
    </source>
</evidence>
<gene>
    <name evidence="24" type="primary">ptsP</name>
    <name evidence="24" type="ORF">GWO12_11420</name>
</gene>
<reference evidence="24 25" key="1">
    <citation type="submission" date="2020-01" db="EMBL/GenBank/DDBJ databases">
        <title>Genomes assembled from Gulf of Kutch pelagic sediment metagenomes.</title>
        <authorList>
            <person name="Chandrashekar M."/>
            <person name="Mahajan M.S."/>
            <person name="Dave K.J."/>
            <person name="Vatsa P."/>
            <person name="Nathani N.M."/>
        </authorList>
    </citation>
    <scope>NUCLEOTIDE SEQUENCE [LARGE SCALE GENOMIC DNA]</scope>
    <source>
        <strain evidence="24">KS3-K002</strain>
    </source>
</reference>
<keyword evidence="11 17" id="KW-0808">Transferase</keyword>
<evidence type="ECO:0000256" key="12">
    <source>
        <dbReference type="ARBA" id="ARBA00022683"/>
    </source>
</evidence>
<dbReference type="GO" id="GO:0008965">
    <property type="term" value="F:phosphoenolpyruvate-protein phosphotransferase activity"/>
    <property type="evidence" value="ECO:0007669"/>
    <property type="project" value="UniProtKB-EC"/>
</dbReference>
<dbReference type="SUPFAM" id="SSF47831">
    <property type="entry name" value="Enzyme I of the PEP:sugar phosphotransferase system HPr-binding (sub)domain"/>
    <property type="match status" value="1"/>
</dbReference>
<evidence type="ECO:0000256" key="11">
    <source>
        <dbReference type="ARBA" id="ARBA00022679"/>
    </source>
</evidence>
<dbReference type="InterPro" id="IPR000121">
    <property type="entry name" value="PEP_util_C"/>
</dbReference>
<comment type="catalytic activity">
    <reaction evidence="1 17">
        <text>L-histidyl-[protein] + phosphoenolpyruvate = N(pros)-phospho-L-histidyl-[protein] + pyruvate</text>
        <dbReference type="Rhea" id="RHEA:23880"/>
        <dbReference type="Rhea" id="RHEA-COMP:9745"/>
        <dbReference type="Rhea" id="RHEA-COMP:9746"/>
        <dbReference type="ChEBI" id="CHEBI:15361"/>
        <dbReference type="ChEBI" id="CHEBI:29979"/>
        <dbReference type="ChEBI" id="CHEBI:58702"/>
        <dbReference type="ChEBI" id="CHEBI:64837"/>
        <dbReference type="EC" id="2.7.3.9"/>
    </reaction>
</comment>
<evidence type="ECO:0000256" key="13">
    <source>
        <dbReference type="ARBA" id="ARBA00022723"/>
    </source>
</evidence>
<feature type="domain" description="PEP-utilising enzyme mobile" evidence="21">
    <location>
        <begin position="161"/>
        <end position="230"/>
    </location>
</feature>
<dbReference type="GO" id="GO:0046872">
    <property type="term" value="F:metal ion binding"/>
    <property type="evidence" value="ECO:0007669"/>
    <property type="project" value="UniProtKB-KW"/>
</dbReference>
<evidence type="ECO:0000256" key="15">
    <source>
        <dbReference type="ARBA" id="ARBA00022842"/>
    </source>
</evidence>
<evidence type="ECO:0000259" key="22">
    <source>
        <dbReference type="Pfam" id="PF02896"/>
    </source>
</evidence>
<evidence type="ECO:0000256" key="3">
    <source>
        <dbReference type="ARBA" id="ARBA00002728"/>
    </source>
</evidence>
<dbReference type="InterPro" id="IPR040442">
    <property type="entry name" value="Pyrv_kinase-like_dom_sf"/>
</dbReference>
<evidence type="ECO:0000256" key="6">
    <source>
        <dbReference type="ARBA" id="ARBA00012232"/>
    </source>
</evidence>
<keyword evidence="9 17" id="KW-0963">Cytoplasm</keyword>
<protein>
    <recommendedName>
        <fullName evidence="7 17">Phosphoenolpyruvate-protein phosphotransferase</fullName>
        <ecNumber evidence="6 17">2.7.3.9</ecNumber>
    </recommendedName>
    <alternativeName>
        <fullName evidence="16 17">Phosphotransferase system, enzyme I</fullName>
    </alternativeName>
</protein>
<feature type="binding site" evidence="20">
    <location>
        <position position="435"/>
    </location>
    <ligand>
        <name>Mg(2+)</name>
        <dbReference type="ChEBI" id="CHEBI:18420"/>
    </ligand>
</feature>
<feature type="active site" description="Proton donor" evidence="18">
    <location>
        <position position="506"/>
    </location>
</feature>
<evidence type="ECO:0000259" key="21">
    <source>
        <dbReference type="Pfam" id="PF00391"/>
    </source>
</evidence>
<evidence type="ECO:0000256" key="2">
    <source>
        <dbReference type="ARBA" id="ARBA00001946"/>
    </source>
</evidence>
<dbReference type="PIRSF" id="PIRSF000732">
    <property type="entry name" value="PTS_enzyme_I"/>
    <property type="match status" value="1"/>
</dbReference>
<comment type="caution">
    <text evidence="24">The sequence shown here is derived from an EMBL/GenBank/DDBJ whole genome shotgun (WGS) entry which is preliminary data.</text>
</comment>
<keyword evidence="14 17" id="KW-0418">Kinase</keyword>
<dbReference type="PANTHER" id="PTHR46244:SF3">
    <property type="entry name" value="PHOSPHOENOLPYRUVATE-PROTEIN PHOSPHOTRANSFERASE"/>
    <property type="match status" value="1"/>
</dbReference>
<dbReference type="GO" id="GO:0009401">
    <property type="term" value="P:phosphoenolpyruvate-dependent sugar phosphotransferase system"/>
    <property type="evidence" value="ECO:0007669"/>
    <property type="project" value="UniProtKB-KW"/>
</dbReference>
<evidence type="ECO:0000256" key="10">
    <source>
        <dbReference type="ARBA" id="ARBA00022597"/>
    </source>
</evidence>
<feature type="domain" description="Phosphotransferase system enzyme I N-terminal" evidence="23">
    <location>
        <begin position="6"/>
        <end position="117"/>
    </location>
</feature>
<dbReference type="NCBIfam" id="TIGR01417">
    <property type="entry name" value="PTS_I_fam"/>
    <property type="match status" value="1"/>
</dbReference>
<evidence type="ECO:0000256" key="4">
    <source>
        <dbReference type="ARBA" id="ARBA00004496"/>
    </source>
</evidence>
<dbReference type="SUPFAM" id="SSF52009">
    <property type="entry name" value="Phosphohistidine domain"/>
    <property type="match status" value="1"/>
</dbReference>
<keyword evidence="10 17" id="KW-0762">Sugar transport</keyword>
<keyword evidence="15 17" id="KW-0460">Magnesium</keyword>
<dbReference type="InterPro" id="IPR024692">
    <property type="entry name" value="PTS_EI"/>
</dbReference>
<feature type="binding site" evidence="19">
    <location>
        <begin position="458"/>
        <end position="459"/>
    </location>
    <ligand>
        <name>phosphoenolpyruvate</name>
        <dbReference type="ChEBI" id="CHEBI:58702"/>
    </ligand>
</feature>
<evidence type="ECO:0000256" key="14">
    <source>
        <dbReference type="ARBA" id="ARBA00022777"/>
    </source>
</evidence>
<dbReference type="PRINTS" id="PR01736">
    <property type="entry name" value="PHPHTRNFRASE"/>
</dbReference>
<dbReference type="Pfam" id="PF02896">
    <property type="entry name" value="PEP-utilizers_C"/>
    <property type="match status" value="1"/>
</dbReference>
<feature type="binding site" evidence="20">
    <location>
        <position position="459"/>
    </location>
    <ligand>
        <name>Mg(2+)</name>
        <dbReference type="ChEBI" id="CHEBI:18420"/>
    </ligand>
</feature>
<evidence type="ECO:0000256" key="18">
    <source>
        <dbReference type="PIRSR" id="PIRSR000732-1"/>
    </source>
</evidence>
<dbReference type="InterPro" id="IPR036618">
    <property type="entry name" value="PtsI_HPr-bd_sf"/>
</dbReference>
<feature type="domain" description="PEP-utilising enzyme C-terminal" evidence="22">
    <location>
        <begin position="256"/>
        <end position="544"/>
    </location>
</feature>
<dbReference type="AlphaFoldDB" id="A0AAE4ZC56"/>
<comment type="subcellular location">
    <subcellularLocation>
        <location evidence="4 17">Cytoplasm</location>
    </subcellularLocation>
</comment>
<dbReference type="SUPFAM" id="SSF51621">
    <property type="entry name" value="Phosphoenolpyruvate/pyruvate domain"/>
    <property type="match status" value="1"/>
</dbReference>
<proteinExistence type="inferred from homology"/>
<evidence type="ECO:0000256" key="17">
    <source>
        <dbReference type="PIRNR" id="PIRNR000732"/>
    </source>
</evidence>
<dbReference type="Gene3D" id="3.50.30.10">
    <property type="entry name" value="Phosphohistidine domain"/>
    <property type="match status" value="1"/>
</dbReference>
<dbReference type="InterPro" id="IPR008731">
    <property type="entry name" value="PTS_EIN"/>
</dbReference>
<evidence type="ECO:0000256" key="1">
    <source>
        <dbReference type="ARBA" id="ARBA00000683"/>
    </source>
</evidence>
<comment type="cofactor">
    <cofactor evidence="2 17 20">
        <name>Mg(2+)</name>
        <dbReference type="ChEBI" id="CHEBI:18420"/>
    </cofactor>
</comment>
<dbReference type="GO" id="GO:0005737">
    <property type="term" value="C:cytoplasm"/>
    <property type="evidence" value="ECO:0007669"/>
    <property type="project" value="UniProtKB-SubCell"/>
</dbReference>
<comment type="similarity">
    <text evidence="5 17">Belongs to the PEP-utilizing enzyme family.</text>
</comment>
<comment type="function">
    <text evidence="3 17">General (non sugar-specific) component of the phosphoenolpyruvate-dependent sugar phosphotransferase system (sugar PTS). This major carbohydrate active-transport system catalyzes the phosphorylation of incoming sugar substrates concomitantly with their translocation across the cell membrane. Enzyme I transfers the phosphoryl group from phosphoenolpyruvate (PEP) to the phosphoryl carrier protein (HPr).</text>
</comment>
<feature type="binding site" evidence="19">
    <location>
        <position position="301"/>
    </location>
    <ligand>
        <name>phosphoenolpyruvate</name>
        <dbReference type="ChEBI" id="CHEBI:58702"/>
    </ligand>
</feature>
<dbReference type="Gene3D" id="3.20.20.60">
    <property type="entry name" value="Phosphoenolpyruvate-binding domains"/>
    <property type="match status" value="1"/>
</dbReference>
<evidence type="ECO:0000256" key="9">
    <source>
        <dbReference type="ARBA" id="ARBA00022490"/>
    </source>
</evidence>
<feature type="binding site" evidence="19">
    <location>
        <position position="337"/>
    </location>
    <ligand>
        <name>phosphoenolpyruvate</name>
        <dbReference type="ChEBI" id="CHEBI:58702"/>
    </ligand>
</feature>
<evidence type="ECO:0000256" key="19">
    <source>
        <dbReference type="PIRSR" id="PIRSR000732-2"/>
    </source>
</evidence>
<evidence type="ECO:0000256" key="5">
    <source>
        <dbReference type="ARBA" id="ARBA00007837"/>
    </source>
</evidence>
<keyword evidence="13 17" id="KW-0479">Metal-binding</keyword>
<dbReference type="InterPro" id="IPR015813">
    <property type="entry name" value="Pyrv/PenolPyrv_kinase-like_dom"/>
</dbReference>
<dbReference type="Gene3D" id="1.10.274.10">
    <property type="entry name" value="PtsI, HPr-binding domain"/>
    <property type="match status" value="1"/>
</dbReference>
<name>A0AAE4ZC56_9BACT</name>
<sequence>MSETVQGIPASPGIAIGQALLARWPRLDIPHATVAPDQIGSEVERFRQACQQASLRTRQLRDSVAQRLGSVQAKIFDPQLLMLEDPDLIEGTVTYITDSFLTAERAFSLRVLEFRSQWLDATHARVMDRVADLNDVQLRVLAELIDLPELDLFQNHSGGPMILVAHDLTPSRMVEIDPEQVIGIATDGGTRTAHASILARSLGLPTVVGLGDLSRRVETGQELIVDGLRGRVIIAPTDAERNRYHHREVRVKETEAEVERLAELEPVTRDGIRIGLHANLDLPADAARAVAANADGVGLFRTEFLVVGKTSMPDEEEQLEAFRGVLETMAPRPVTIRTFDLGGDKFPMFLPPITEENPFLGWRGLRIYEMMPELFHHQARAVLRAAALGQIQLLIPMVNSVDDVIRIRAVIDKACDELKREGLEHRVPPLGLMLETPAAIAIVEKLARHADFFSIGTNDLIQYMLAVDRGNAQLLPFFDLYHPALLRYIHDAASAASKLGRPLCVCGEAASDTLGAVLLLGLGIRSLSCAPNAILEQKKLIRALDLESISEVVIGLLEAETGLEIRRRVQEVLGDMVDLTDINSNTSLSHPG</sequence>
<dbReference type="InterPro" id="IPR008279">
    <property type="entry name" value="PEP-util_enz_mobile_dom"/>
</dbReference>
<feature type="binding site" evidence="19">
    <location>
        <position position="469"/>
    </location>
    <ligand>
        <name>phosphoenolpyruvate</name>
        <dbReference type="ChEBI" id="CHEBI:58702"/>
    </ligand>
</feature>
<evidence type="ECO:0000313" key="24">
    <source>
        <dbReference type="EMBL" id="NIR75701.1"/>
    </source>
</evidence>
<evidence type="ECO:0000256" key="8">
    <source>
        <dbReference type="ARBA" id="ARBA00022448"/>
    </source>
</evidence>
<dbReference type="Proteomes" id="UP000702544">
    <property type="component" value="Unassembled WGS sequence"/>
</dbReference>
<dbReference type="GO" id="GO:0016301">
    <property type="term" value="F:kinase activity"/>
    <property type="evidence" value="ECO:0007669"/>
    <property type="project" value="UniProtKB-KW"/>
</dbReference>
<evidence type="ECO:0000256" key="7">
    <source>
        <dbReference type="ARBA" id="ARBA00016544"/>
    </source>
</evidence>
<feature type="active site" description="Tele-phosphohistidine intermediate" evidence="18">
    <location>
        <position position="194"/>
    </location>
</feature>
<dbReference type="InterPro" id="IPR050499">
    <property type="entry name" value="PEP-utilizing_PTS_enzyme"/>
</dbReference>
<dbReference type="InterPro" id="IPR006318">
    <property type="entry name" value="PTS_EI-like"/>
</dbReference>
<accession>A0AAE4ZC56</accession>